<dbReference type="PANTHER" id="PTHR30348">
    <property type="entry name" value="UNCHARACTERIZED PROTEIN YECE"/>
    <property type="match status" value="1"/>
</dbReference>
<gene>
    <name evidence="1" type="ORF">P0Y56_06500</name>
</gene>
<dbReference type="Gene3D" id="3.20.20.410">
    <property type="entry name" value="Protein of unknown function UPF0759"/>
    <property type="match status" value="1"/>
</dbReference>
<evidence type="ECO:0000313" key="1">
    <source>
        <dbReference type="EMBL" id="WEK47942.1"/>
    </source>
</evidence>
<reference evidence="1" key="1">
    <citation type="submission" date="2023-03" db="EMBL/GenBank/DDBJ databases">
        <title>Andean soil-derived lignocellulolytic bacterial consortium as a source of novel taxa and putative plastic-active enzymes.</title>
        <authorList>
            <person name="Diaz-Garcia L."/>
            <person name="Chuvochina M."/>
            <person name="Feuerriegel G."/>
            <person name="Bunk B."/>
            <person name="Sproer C."/>
            <person name="Streit W.R."/>
            <person name="Rodriguez L.M."/>
            <person name="Overmann J."/>
            <person name="Jimenez D.J."/>
        </authorList>
    </citation>
    <scope>NUCLEOTIDE SEQUENCE</scope>
    <source>
        <strain evidence="1">MAG 26</strain>
    </source>
</reference>
<protein>
    <submittedName>
        <fullName evidence="1">DUF72 domain-containing protein</fullName>
    </submittedName>
</protein>
<dbReference type="KEGG" id="acob:P0Y56_06500"/>
<proteinExistence type="predicted"/>
<dbReference type="Proteomes" id="UP001218362">
    <property type="component" value="Chromosome"/>
</dbReference>
<dbReference type="EMBL" id="CP119316">
    <property type="protein sequence ID" value="WEK47942.1"/>
    <property type="molecule type" value="Genomic_DNA"/>
</dbReference>
<dbReference type="PANTHER" id="PTHR30348:SF4">
    <property type="entry name" value="DUF72 DOMAIN-CONTAINING PROTEIN"/>
    <property type="match status" value="1"/>
</dbReference>
<accession>A0AAJ5XAT0</accession>
<dbReference type="SUPFAM" id="SSF117396">
    <property type="entry name" value="TM1631-like"/>
    <property type="match status" value="1"/>
</dbReference>
<sequence>MTIRTGIGGWVYEPWRETFYPKGTRQADELYYASRAVQTIEINATFYSRQKPESFARWRDATPEGFVFALKGSRFVSNRRNLAEAGEGVRNFVAQGLVELGDKLGPIFWQLAKTKKFDADEIAAFLALLPDEHEGLTLRHAIEVGHESFACAEFTELARRAGVAVVYSEEEARPAIDERTAGFRYARLQGMKSEIETGYPPAELDRLAALCRKWDREGTDVFCFLINGAKERAPAAAMALAQRLG</sequence>
<dbReference type="Pfam" id="PF01904">
    <property type="entry name" value="DUF72"/>
    <property type="match status" value="1"/>
</dbReference>
<evidence type="ECO:0000313" key="2">
    <source>
        <dbReference type="Proteomes" id="UP001218362"/>
    </source>
</evidence>
<dbReference type="AlphaFoldDB" id="A0AAJ5XAT0"/>
<name>A0AAJ5XAT0_9SPHN</name>
<dbReference type="InterPro" id="IPR036520">
    <property type="entry name" value="UPF0759_sf"/>
</dbReference>
<dbReference type="InterPro" id="IPR002763">
    <property type="entry name" value="DUF72"/>
</dbReference>
<organism evidence="1 2">
    <name type="scientific">Candidatus Andeanibacterium colombiense</name>
    <dbReference type="NCBI Taxonomy" id="3121345"/>
    <lineage>
        <taxon>Bacteria</taxon>
        <taxon>Pseudomonadati</taxon>
        <taxon>Pseudomonadota</taxon>
        <taxon>Alphaproteobacteria</taxon>
        <taxon>Sphingomonadales</taxon>
        <taxon>Sphingomonadaceae</taxon>
        <taxon>Candidatus Andeanibacterium</taxon>
    </lineage>
</organism>